<gene>
    <name evidence="2" type="ORF">IT779_29190</name>
</gene>
<reference evidence="2" key="1">
    <citation type="submission" date="2020-11" db="EMBL/GenBank/DDBJ databases">
        <title>Nocardia NEAU-351.nov., a novel actinomycete isolated from the cow dung.</title>
        <authorList>
            <person name="Zhang X."/>
        </authorList>
    </citation>
    <scope>NUCLEOTIDE SEQUENCE</scope>
    <source>
        <strain evidence="2">NEAU-351</strain>
    </source>
</reference>
<dbReference type="RefSeq" id="WP_196152668.1">
    <property type="nucleotide sequence ID" value="NZ_JADMLG010000015.1"/>
</dbReference>
<name>A0A931IF41_9NOCA</name>
<organism evidence="2 3">
    <name type="scientific">Nocardia bovistercoris</name>
    <dbReference type="NCBI Taxonomy" id="2785916"/>
    <lineage>
        <taxon>Bacteria</taxon>
        <taxon>Bacillati</taxon>
        <taxon>Actinomycetota</taxon>
        <taxon>Actinomycetes</taxon>
        <taxon>Mycobacteriales</taxon>
        <taxon>Nocardiaceae</taxon>
        <taxon>Nocardia</taxon>
    </lineage>
</organism>
<keyword evidence="3" id="KW-1185">Reference proteome</keyword>
<feature type="transmembrane region" description="Helical" evidence="1">
    <location>
        <begin position="20"/>
        <end position="53"/>
    </location>
</feature>
<evidence type="ECO:0000256" key="1">
    <source>
        <dbReference type="SAM" id="Phobius"/>
    </source>
</evidence>
<comment type="caution">
    <text evidence="2">The sequence shown here is derived from an EMBL/GenBank/DDBJ whole genome shotgun (WGS) entry which is preliminary data.</text>
</comment>
<sequence length="60" mass="6359">MSTPFGTPNTPQRPQSDHWIALLVALDLAVVAGLLDSWSAAVSVFAAAVSLFAAYRESQL</sequence>
<keyword evidence="1" id="KW-0812">Transmembrane</keyword>
<keyword evidence="1" id="KW-0472">Membrane</keyword>
<dbReference type="AlphaFoldDB" id="A0A931IF41"/>
<keyword evidence="1" id="KW-1133">Transmembrane helix</keyword>
<accession>A0A931IF41</accession>
<protein>
    <submittedName>
        <fullName evidence="2">Uncharacterized protein</fullName>
    </submittedName>
</protein>
<dbReference type="EMBL" id="JADMLG010000015">
    <property type="protein sequence ID" value="MBH0780354.1"/>
    <property type="molecule type" value="Genomic_DNA"/>
</dbReference>
<evidence type="ECO:0000313" key="2">
    <source>
        <dbReference type="EMBL" id="MBH0780354.1"/>
    </source>
</evidence>
<evidence type="ECO:0000313" key="3">
    <source>
        <dbReference type="Proteomes" id="UP000655751"/>
    </source>
</evidence>
<proteinExistence type="predicted"/>
<dbReference type="Proteomes" id="UP000655751">
    <property type="component" value="Unassembled WGS sequence"/>
</dbReference>